<dbReference type="InterPro" id="IPR036041">
    <property type="entry name" value="Ribosome-inact_prot_sf"/>
</dbReference>
<dbReference type="GO" id="GO:0017148">
    <property type="term" value="P:negative regulation of translation"/>
    <property type="evidence" value="ECO:0007669"/>
    <property type="project" value="InterPro"/>
</dbReference>
<dbReference type="SUPFAM" id="SSF54593">
    <property type="entry name" value="Glyoxalase/Bleomycin resistance protein/Dihydroxybiphenyl dioxygenase"/>
    <property type="match status" value="2"/>
</dbReference>
<dbReference type="PANTHER" id="PTHR46036">
    <property type="entry name" value="LACTOYLGLUTATHIONE LYASE"/>
    <property type="match status" value="1"/>
</dbReference>
<dbReference type="AlphaFoldDB" id="A0A3L6TLZ5"/>
<dbReference type="GO" id="GO:0019243">
    <property type="term" value="P:methylglyoxal catabolic process to D-lactate via S-lactoyl-glutathione"/>
    <property type="evidence" value="ECO:0007669"/>
    <property type="project" value="TreeGrafter"/>
</dbReference>
<dbReference type="Proteomes" id="UP000275267">
    <property type="component" value="Unassembled WGS sequence"/>
</dbReference>
<dbReference type="PANTHER" id="PTHR46036:SF2">
    <property type="entry name" value="LACTOYLGLUTATHIONE LYASE GLX1"/>
    <property type="match status" value="1"/>
</dbReference>
<dbReference type="InterPro" id="IPR029068">
    <property type="entry name" value="Glyas_Bleomycin-R_OHBP_Dase"/>
</dbReference>
<dbReference type="GO" id="GO:0030598">
    <property type="term" value="F:rRNA N-glycosylase activity"/>
    <property type="evidence" value="ECO:0007669"/>
    <property type="project" value="InterPro"/>
</dbReference>
<comment type="caution">
    <text evidence="1">The sequence shown here is derived from an EMBL/GenBank/DDBJ whole genome shotgun (WGS) entry which is preliminary data.</text>
</comment>
<dbReference type="GO" id="GO:0005737">
    <property type="term" value="C:cytoplasm"/>
    <property type="evidence" value="ECO:0007669"/>
    <property type="project" value="TreeGrafter"/>
</dbReference>
<keyword evidence="1" id="KW-0456">Lyase</keyword>
<dbReference type="GO" id="GO:0004462">
    <property type="term" value="F:lactoylglutathione lyase activity"/>
    <property type="evidence" value="ECO:0007669"/>
    <property type="project" value="TreeGrafter"/>
</dbReference>
<dbReference type="EMBL" id="PQIB02000001">
    <property type="protein sequence ID" value="RLN40178.1"/>
    <property type="molecule type" value="Genomic_DNA"/>
</dbReference>
<dbReference type="OrthoDB" id="16820at2759"/>
<dbReference type="SUPFAM" id="SSF56371">
    <property type="entry name" value="Ribosome inactivating proteins (RIP)"/>
    <property type="match status" value="1"/>
</dbReference>
<gene>
    <name evidence="1" type="ORF">C2845_PM01G25830</name>
</gene>
<dbReference type="Gene3D" id="3.10.180.10">
    <property type="entry name" value="2,3-Dihydroxybiphenyl 1,2-Dioxygenase, domain 1"/>
    <property type="match status" value="2"/>
</dbReference>
<accession>A0A3L6TLZ5</accession>
<dbReference type="STRING" id="4540.A0A3L6TLZ5"/>
<reference evidence="2" key="1">
    <citation type="journal article" date="2019" name="Nat. Commun.">
        <title>The genome of broomcorn millet.</title>
        <authorList>
            <person name="Zou C."/>
            <person name="Miki D."/>
            <person name="Li D."/>
            <person name="Tang Q."/>
            <person name="Xiao L."/>
            <person name="Rajput S."/>
            <person name="Deng P."/>
            <person name="Jia W."/>
            <person name="Huang R."/>
            <person name="Zhang M."/>
            <person name="Sun Y."/>
            <person name="Hu J."/>
            <person name="Fu X."/>
            <person name="Schnable P.S."/>
            <person name="Li F."/>
            <person name="Zhang H."/>
            <person name="Feng B."/>
            <person name="Zhu X."/>
            <person name="Liu R."/>
            <person name="Schnable J.C."/>
            <person name="Zhu J.-K."/>
            <person name="Zhang H."/>
        </authorList>
    </citation>
    <scope>NUCLEOTIDE SEQUENCE [LARGE SCALE GENOMIC DNA]</scope>
</reference>
<proteinExistence type="predicted"/>
<name>A0A3L6TLZ5_PANMI</name>
<evidence type="ECO:0000313" key="1">
    <source>
        <dbReference type="EMBL" id="RLN40178.1"/>
    </source>
</evidence>
<organism evidence="1 2">
    <name type="scientific">Panicum miliaceum</name>
    <name type="common">Proso millet</name>
    <name type="synonym">Broomcorn millet</name>
    <dbReference type="NCBI Taxonomy" id="4540"/>
    <lineage>
        <taxon>Eukaryota</taxon>
        <taxon>Viridiplantae</taxon>
        <taxon>Streptophyta</taxon>
        <taxon>Embryophyta</taxon>
        <taxon>Tracheophyta</taxon>
        <taxon>Spermatophyta</taxon>
        <taxon>Magnoliopsida</taxon>
        <taxon>Liliopsida</taxon>
        <taxon>Poales</taxon>
        <taxon>Poaceae</taxon>
        <taxon>PACMAD clade</taxon>
        <taxon>Panicoideae</taxon>
        <taxon>Panicodae</taxon>
        <taxon>Paniceae</taxon>
        <taxon>Panicinae</taxon>
        <taxon>Panicum</taxon>
        <taxon>Panicum sect. Panicum</taxon>
    </lineage>
</organism>
<evidence type="ECO:0000313" key="2">
    <source>
        <dbReference type="Proteomes" id="UP000275267"/>
    </source>
</evidence>
<sequence>MMQYTNVVIVRHISTSYANLGGYCKIGKAAFNHCYEVLSSTATLLTTERGCNLLRSGPLSLPPNGISEALRFWEMERWVKGTLRGGRDRQIPSYHSIYFTYWGDLSTSMYSKKIPRGCILTMGEIQERMGVIGRRDMVEGETPGCEHNTPFALLMGWHQEDNKKMLQASFNVTNLDRSIRHYKNCFEMNLLRKENDTEVQGIKAIMGYEPEVHNLVCTIISNGGTVRRYPEPVKEGSLFSASAVDPDGYKFELLQRGATRERICQLMLHVTDITLAIDFYEKALGMQLLTMNRVFNGQVTIGTNDVRRTAEAIAVAIKDIGGQIIEEPGLMPVVKVEMMLFIDPHGWKVTVVNKRDFLRERP</sequence>
<protein>
    <submittedName>
        <fullName evidence="1">Lactoylglutathione lyase</fullName>
    </submittedName>
</protein>
<keyword evidence="2" id="KW-1185">Reference proteome</keyword>